<keyword evidence="3" id="KW-1185">Reference proteome</keyword>
<proteinExistence type="predicted"/>
<protein>
    <submittedName>
        <fullName evidence="2">Uncharacterized protein</fullName>
    </submittedName>
</protein>
<evidence type="ECO:0000313" key="3">
    <source>
        <dbReference type="Proteomes" id="UP000287144"/>
    </source>
</evidence>
<reference evidence="2 3" key="1">
    <citation type="submission" date="2017-06" db="EMBL/GenBank/DDBJ databases">
        <title>Comparative genomic analysis of Ambrosia Fusariam Clade fungi.</title>
        <authorList>
            <person name="Stajich J.E."/>
            <person name="Carrillo J."/>
            <person name="Kijimoto T."/>
            <person name="Eskalen A."/>
            <person name="O'Donnell K."/>
            <person name="Kasson M."/>
        </authorList>
    </citation>
    <scope>NUCLEOTIDE SEQUENCE [LARGE SCALE GENOMIC DNA]</scope>
    <source>
        <strain evidence="2 3">NRRL62579</strain>
    </source>
</reference>
<evidence type="ECO:0000313" key="2">
    <source>
        <dbReference type="EMBL" id="RSL93588.1"/>
    </source>
</evidence>
<evidence type="ECO:0000256" key="1">
    <source>
        <dbReference type="SAM" id="MobiDB-lite"/>
    </source>
</evidence>
<dbReference type="EMBL" id="NKCK01000182">
    <property type="protein sequence ID" value="RSL93588.1"/>
    <property type="molecule type" value="Genomic_DNA"/>
</dbReference>
<feature type="region of interest" description="Disordered" evidence="1">
    <location>
        <begin position="1"/>
        <end position="26"/>
    </location>
</feature>
<dbReference type="AlphaFoldDB" id="A0A428SUZ2"/>
<name>A0A428SUZ2_9HYPO</name>
<organism evidence="2 3">
    <name type="scientific">Fusarium oligoseptatum</name>
    <dbReference type="NCBI Taxonomy" id="2604345"/>
    <lineage>
        <taxon>Eukaryota</taxon>
        <taxon>Fungi</taxon>
        <taxon>Dikarya</taxon>
        <taxon>Ascomycota</taxon>
        <taxon>Pezizomycotina</taxon>
        <taxon>Sordariomycetes</taxon>
        <taxon>Hypocreomycetidae</taxon>
        <taxon>Hypocreales</taxon>
        <taxon>Nectriaceae</taxon>
        <taxon>Fusarium</taxon>
        <taxon>Fusarium solani species complex</taxon>
    </lineage>
</organism>
<dbReference type="Proteomes" id="UP000287144">
    <property type="component" value="Unassembled WGS sequence"/>
</dbReference>
<comment type="caution">
    <text evidence="2">The sequence shown here is derived from an EMBL/GenBank/DDBJ whole genome shotgun (WGS) entry which is preliminary data.</text>
</comment>
<accession>A0A428SUZ2</accession>
<sequence length="857" mass="93822">MSGASPSGSGQGPGGPPKAAAPKRVKRMKYDSSGRIVEYWVDVEEKKPEPVKKAPPPVELAKKFEFEDDISIGTLFPSLKDGPFDALNLSKTRMIWLAKDATPTMTAGLWFESDVQFRGILQPISDILRDVFAQEKPGLHLSAHLGIADKWSDELIATGFTFRGSIEGINRGFGEFLTFRNAGIQLHVSPGSKDDSDLSSVYGFFGTLHLHVPNSVTPLVLNYTLEPKEETLDITMRFGSGEKLDEVTLVTTLVKSDVKKRLEFSINAKWSLGDIPLELSGHIKKNGSSLRAYIKSLTMDDLRKLFNTLTGSQLEPVEQDIRLNDLTLEISEGRIVFYGQIWVDGHQVAKAEVLVTVDGIRISGAVDDLHIGEDVHIQEAQIELIVGDVQKPKIDGKGTPVAAVIRGVVDVKTDNVQLKFQVAAVISKPAKGPTSYFVYGQLDCKDFSIGKILGSDMEDGHPMDLQLSSLTLVAASHNNVNSQGLNASRFPVSQGIFLCAELKSVPFVGDLCKASKPEDRYVLQAGYSSSTGLSIRVLLPENIRIELSPNVVSGPLVLLVDTKPLKVMFSAELWVTPDGQEEPLQLTLALSADELQAVAFAQMEGWWDNPLDLSPRLKIGPCLTLEVEVNYKQFAATGMPSGVGFEGGFVVDGIDEYHLAFNLGTNPKETLVTLQISKMDEGKIINLINAVALVNIKRPEREMIRFEDVNIYASPLGCLLGKKTYPPGFAIQGKAFILDKKVEIDCQIGSQGLKLKGDIEGFNLGPLTVRGGKRIDGTRSEHAVVDLEITKERQNFEVNGSIELWDLETSVFVLAEVMPNPQLEFNFELQWSDLLKFQVDGRLVKPPGDEKGPGKSG</sequence>
<gene>
    <name evidence="2" type="ORF">CEP52_013150</name>
</gene>